<organism evidence="1 2">
    <name type="scientific">Stephania cephalantha</name>
    <dbReference type="NCBI Taxonomy" id="152367"/>
    <lineage>
        <taxon>Eukaryota</taxon>
        <taxon>Viridiplantae</taxon>
        <taxon>Streptophyta</taxon>
        <taxon>Embryophyta</taxon>
        <taxon>Tracheophyta</taxon>
        <taxon>Spermatophyta</taxon>
        <taxon>Magnoliopsida</taxon>
        <taxon>Ranunculales</taxon>
        <taxon>Menispermaceae</taxon>
        <taxon>Menispermoideae</taxon>
        <taxon>Cissampelideae</taxon>
        <taxon>Stephania</taxon>
    </lineage>
</organism>
<accession>A0AAP0F3W8</accession>
<dbReference type="EMBL" id="JBBNAG010000010">
    <property type="protein sequence ID" value="KAK9101078.1"/>
    <property type="molecule type" value="Genomic_DNA"/>
</dbReference>
<keyword evidence="2" id="KW-1185">Reference proteome</keyword>
<dbReference type="AlphaFoldDB" id="A0AAP0F3W8"/>
<comment type="caution">
    <text evidence="1">The sequence shown here is derived from an EMBL/GenBank/DDBJ whole genome shotgun (WGS) entry which is preliminary data.</text>
</comment>
<evidence type="ECO:0000313" key="1">
    <source>
        <dbReference type="EMBL" id="KAK9101078.1"/>
    </source>
</evidence>
<reference evidence="1 2" key="1">
    <citation type="submission" date="2024-01" db="EMBL/GenBank/DDBJ databases">
        <title>Genome assemblies of Stephania.</title>
        <authorList>
            <person name="Yang L."/>
        </authorList>
    </citation>
    <scope>NUCLEOTIDE SEQUENCE [LARGE SCALE GENOMIC DNA]</scope>
    <source>
        <strain evidence="1">JXDWG</strain>
        <tissue evidence="1">Leaf</tissue>
    </source>
</reference>
<protein>
    <submittedName>
        <fullName evidence="1">Uncharacterized protein</fullName>
    </submittedName>
</protein>
<evidence type="ECO:0000313" key="2">
    <source>
        <dbReference type="Proteomes" id="UP001419268"/>
    </source>
</evidence>
<name>A0AAP0F3W8_9MAGN</name>
<dbReference type="Proteomes" id="UP001419268">
    <property type="component" value="Unassembled WGS sequence"/>
</dbReference>
<sequence>MNYSSDANLMNITLEPPWWRGFPSRCCMLRMTNWGINFLEANKLPGIKPVETTCNHSNE</sequence>
<gene>
    <name evidence="1" type="ORF">Scep_024508</name>
</gene>
<proteinExistence type="predicted"/>